<accession>K1Y4K0</accession>
<dbReference type="AlphaFoldDB" id="K1Y4K0"/>
<proteinExistence type="predicted"/>
<dbReference type="GeneID" id="18757971"/>
<evidence type="ECO:0000313" key="1">
    <source>
        <dbReference type="EMBL" id="EKD20084.1"/>
    </source>
</evidence>
<gene>
    <name evidence="1" type="ORF">MBM_02036</name>
</gene>
<dbReference type="EMBL" id="JH921430">
    <property type="protein sequence ID" value="EKD20084.1"/>
    <property type="molecule type" value="Genomic_DNA"/>
</dbReference>
<dbReference type="Proteomes" id="UP000006753">
    <property type="component" value="Unassembled WGS sequence"/>
</dbReference>
<protein>
    <submittedName>
        <fullName evidence="1">Uncharacterized protein</fullName>
    </submittedName>
</protein>
<reference evidence="1 2" key="1">
    <citation type="journal article" date="2012" name="BMC Genomics">
        <title>Sequencing the genome of Marssonina brunnea reveals fungus-poplar co-evolution.</title>
        <authorList>
            <person name="Zhu S."/>
            <person name="Cao Y.-Z."/>
            <person name="Jiang C."/>
            <person name="Tan B.-Y."/>
            <person name="Wang Z."/>
            <person name="Feng S."/>
            <person name="Zhang L."/>
            <person name="Su X.-H."/>
            <person name="Brejova B."/>
            <person name="Vinar T."/>
            <person name="Xu M."/>
            <person name="Wang M.-X."/>
            <person name="Zhang S.-G."/>
            <person name="Huang M.-R."/>
            <person name="Wu R."/>
            <person name="Zhou Y."/>
        </authorList>
    </citation>
    <scope>NUCLEOTIDE SEQUENCE [LARGE SCALE GENOMIC DNA]</scope>
    <source>
        <strain evidence="1 2">MB_m1</strain>
    </source>
</reference>
<dbReference type="HOGENOM" id="CLU_918532_0_0_1"/>
<sequence>MLIKRSEQCGFGHRPQFDIYSLLLLEAEDLRPFAGNSENSAGVSIHLQNVDRLVYESWLSHSRRSCWLTDKGWEGQGLSDGRRCQVQTLFKDITSVAKRLYLYGRLELDSLRCYNMNLIRPKITEIPPPSPPRYPSKYDHVHLATVQPTKRKSSFLDSEDHPNLKKTVRGNQNVRLGHASAPFRDKNDPPTLRPAVLLSGFTWSEAIREKILMVVAPYNPTSTLVSIQVSDEMRSKIQWDTGIVTDWVKVVCRSIEEQERMIRDLYRVRFAWTHPWLEAQAWESNSSGALDHPIPSHTPAERS</sequence>
<name>K1Y4K0_MARBU</name>
<organism evidence="1 2">
    <name type="scientific">Marssonina brunnea f. sp. multigermtubi (strain MB_m1)</name>
    <name type="common">Marssonina leaf spot fungus</name>
    <dbReference type="NCBI Taxonomy" id="1072389"/>
    <lineage>
        <taxon>Eukaryota</taxon>
        <taxon>Fungi</taxon>
        <taxon>Dikarya</taxon>
        <taxon>Ascomycota</taxon>
        <taxon>Pezizomycotina</taxon>
        <taxon>Leotiomycetes</taxon>
        <taxon>Helotiales</taxon>
        <taxon>Drepanopezizaceae</taxon>
        <taxon>Drepanopeziza</taxon>
    </lineage>
</organism>
<dbReference type="OrthoDB" id="3541274at2759"/>
<keyword evidence="2" id="KW-1185">Reference proteome</keyword>
<dbReference type="KEGG" id="mbe:MBM_02036"/>
<dbReference type="InParanoid" id="K1Y4K0"/>
<evidence type="ECO:0000313" key="2">
    <source>
        <dbReference type="Proteomes" id="UP000006753"/>
    </source>
</evidence>